<reference evidence="8 9" key="1">
    <citation type="journal article" date="2016" name="Proc. Natl. Acad. Sci. U.S.A.">
        <title>Comparative genomics of biotechnologically important yeasts.</title>
        <authorList>
            <person name="Riley R."/>
            <person name="Haridas S."/>
            <person name="Wolfe K.H."/>
            <person name="Lopes M.R."/>
            <person name="Hittinger C.T."/>
            <person name="Goeker M."/>
            <person name="Salamov A.A."/>
            <person name="Wisecaver J.H."/>
            <person name="Long T.M."/>
            <person name="Calvey C.H."/>
            <person name="Aerts A.L."/>
            <person name="Barry K.W."/>
            <person name="Choi C."/>
            <person name="Clum A."/>
            <person name="Coughlan A.Y."/>
            <person name="Deshpande S."/>
            <person name="Douglass A.P."/>
            <person name="Hanson S.J."/>
            <person name="Klenk H.-P."/>
            <person name="LaButti K.M."/>
            <person name="Lapidus A."/>
            <person name="Lindquist E.A."/>
            <person name="Lipzen A.M."/>
            <person name="Meier-Kolthoff J.P."/>
            <person name="Ohm R.A."/>
            <person name="Otillar R.P."/>
            <person name="Pangilinan J.L."/>
            <person name="Peng Y."/>
            <person name="Rokas A."/>
            <person name="Rosa C.A."/>
            <person name="Scheuner C."/>
            <person name="Sibirny A.A."/>
            <person name="Slot J.C."/>
            <person name="Stielow J.B."/>
            <person name="Sun H."/>
            <person name="Kurtzman C.P."/>
            <person name="Blackwell M."/>
            <person name="Grigoriev I.V."/>
            <person name="Jeffries T.W."/>
        </authorList>
    </citation>
    <scope>NUCLEOTIDE SEQUENCE [LARGE SCALE GENOMIC DNA]</scope>
    <source>
        <strain evidence="8 9">NRRL Y-2026</strain>
    </source>
</reference>
<evidence type="ECO:0000313" key="9">
    <source>
        <dbReference type="Proteomes" id="UP000094455"/>
    </source>
</evidence>
<dbReference type="GO" id="GO:0030234">
    <property type="term" value="F:enzyme regulator activity"/>
    <property type="evidence" value="ECO:0007669"/>
    <property type="project" value="EnsemblFungi"/>
</dbReference>
<dbReference type="RefSeq" id="XP_019017331.1">
    <property type="nucleotide sequence ID" value="XM_019161097.1"/>
</dbReference>
<dbReference type="PANTHER" id="PTHR11937">
    <property type="entry name" value="ACTIN"/>
    <property type="match status" value="1"/>
</dbReference>
<evidence type="ECO:0000256" key="1">
    <source>
        <dbReference type="ARBA" id="ARBA00004123"/>
    </source>
</evidence>
<dbReference type="Gene3D" id="3.90.640.10">
    <property type="entry name" value="Actin, Chain A, domain 4"/>
    <property type="match status" value="2"/>
</dbReference>
<keyword evidence="2" id="KW-0805">Transcription regulation</keyword>
<dbReference type="Gene3D" id="3.30.420.40">
    <property type="match status" value="4"/>
</dbReference>
<dbReference type="EMBL" id="KV454003">
    <property type="protein sequence ID" value="ODQ46218.1"/>
    <property type="molecule type" value="Genomic_DNA"/>
</dbReference>
<keyword evidence="6" id="KW-0175">Coiled coil</keyword>
<dbReference type="InterPro" id="IPR004000">
    <property type="entry name" value="Actin"/>
</dbReference>
<dbReference type="InterPro" id="IPR043129">
    <property type="entry name" value="ATPase_NBD"/>
</dbReference>
<keyword evidence="3" id="KW-0804">Transcription</keyword>
<accession>A0A1E3NKX7</accession>
<dbReference type="CDD" id="cd10211">
    <property type="entry name" value="ASKHA_NBD_Arp5"/>
    <property type="match status" value="1"/>
</dbReference>
<evidence type="ECO:0000256" key="6">
    <source>
        <dbReference type="SAM" id="Coils"/>
    </source>
</evidence>
<dbReference type="OrthoDB" id="7340501at2759"/>
<proteinExistence type="inferred from homology"/>
<comment type="subcellular location">
    <subcellularLocation>
        <location evidence="1">Nucleus</location>
    </subcellularLocation>
</comment>
<dbReference type="GO" id="GO:0031011">
    <property type="term" value="C:Ino80 complex"/>
    <property type="evidence" value="ECO:0007669"/>
    <property type="project" value="EnsemblFungi"/>
</dbReference>
<dbReference type="Pfam" id="PF00022">
    <property type="entry name" value="Actin"/>
    <property type="match status" value="2"/>
</dbReference>
<evidence type="ECO:0000256" key="3">
    <source>
        <dbReference type="ARBA" id="ARBA00023163"/>
    </source>
</evidence>
<dbReference type="GeneID" id="30177784"/>
<evidence type="ECO:0000256" key="4">
    <source>
        <dbReference type="ARBA" id="ARBA00023242"/>
    </source>
</evidence>
<organism evidence="8 9">
    <name type="scientific">Pichia membranifaciens NRRL Y-2026</name>
    <dbReference type="NCBI Taxonomy" id="763406"/>
    <lineage>
        <taxon>Eukaryota</taxon>
        <taxon>Fungi</taxon>
        <taxon>Dikarya</taxon>
        <taxon>Ascomycota</taxon>
        <taxon>Saccharomycotina</taxon>
        <taxon>Pichiomycetes</taxon>
        <taxon>Pichiales</taxon>
        <taxon>Pichiaceae</taxon>
        <taxon>Pichia</taxon>
    </lineage>
</organism>
<gene>
    <name evidence="8" type="ORF">PICMEDRAFT_16131</name>
</gene>
<dbReference type="Proteomes" id="UP000094455">
    <property type="component" value="Unassembled WGS sequence"/>
</dbReference>
<dbReference type="SMART" id="SM00268">
    <property type="entry name" value="ACTIN"/>
    <property type="match status" value="1"/>
</dbReference>
<name>A0A1E3NKX7_9ASCO</name>
<evidence type="ECO:0000256" key="2">
    <source>
        <dbReference type="ARBA" id="ARBA00023015"/>
    </source>
</evidence>
<evidence type="ECO:0000256" key="7">
    <source>
        <dbReference type="SAM" id="MobiDB-lite"/>
    </source>
</evidence>
<evidence type="ECO:0000256" key="5">
    <source>
        <dbReference type="RuleBase" id="RU000487"/>
    </source>
</evidence>
<dbReference type="AlphaFoldDB" id="A0A1E3NKX7"/>
<dbReference type="GO" id="GO:0006338">
    <property type="term" value="P:chromatin remodeling"/>
    <property type="evidence" value="ECO:0007669"/>
    <property type="project" value="EnsemblFungi"/>
</dbReference>
<dbReference type="STRING" id="763406.A0A1E3NKX7"/>
<dbReference type="FunFam" id="3.30.420.40:FF:000122">
    <property type="entry name" value="ARP5 actin-related protein 5 homolog"/>
    <property type="match status" value="1"/>
</dbReference>
<keyword evidence="9" id="KW-1185">Reference proteome</keyword>
<evidence type="ECO:0008006" key="10">
    <source>
        <dbReference type="Google" id="ProtNLM"/>
    </source>
</evidence>
<keyword evidence="4" id="KW-0539">Nucleus</keyword>
<feature type="region of interest" description="Disordered" evidence="7">
    <location>
        <begin position="505"/>
        <end position="541"/>
    </location>
</feature>
<comment type="similarity">
    <text evidence="5">Belongs to the actin family.</text>
</comment>
<protein>
    <recommendedName>
        <fullName evidence="10">Actin-related protein 5</fullName>
    </recommendedName>
</protein>
<sequence length="772" mass="89782">MTEKQFSHNFDKSEEDLPPRKVYSFTDYPQTEALLPFNTESSHYSQNVPIAVDLGRTGVRVGMAGTRDPFLNFPTLSARYRDRKTNRPSTFVGYDVFFESTIKANMRNPYDGQMLTNWEAVEKIFDFSFLHLGVDSDSKVSNPIVMNETLATPLSQRQNLSQLLFETYNVPSVAYGVDSLFSYYQNDGKSGMVVGTNHEATHVIPVLDSRPIIDISKRINVGGHQLYDFMKCSIGLKYPYFPTRLNDWQIQSLVQDHCFVSKDFGQEIRHSLDLDYLEKNDITIEAPFNEIIKEEKTEEQLKIEEQKRKENIKKLQNQAKVKRLEKLQLKQKDFEYYTKIKDSFNNMSKREVIDTIREAGFDDEADLNKYLATLEKSLKKAKLLDTNDDDESGDDESKYDFSLLDKPSAELNPEELKEKRRLRLIKSNIDSKIRARKEKEEAIKEAEEVRQKDIEFRNTDLENWIKQKRQLLDNVVKRRKERIKLKDELGDRKSRASQQRMRNIASLADDGPANNSGNQNGSGNGNNKRRHNVTIDNDPNDTFGANDDDWAIYRDIAGVDDEELSAEELEEIYLLEKQLLEFDPSFTMEDTQERQFNYRNSTIHKFLRGPRDFDNEDQHQLHQIHLNVERIRIPEIMFQPSITGIDQAGVVEVVEDTLLRRLPQELGFSGDISACEPVKNVFKDIFLTGGCTLFPNFQERMEKEVRMFSPTNVPFNVRVAKDPMLDAWRGMSKWAYNEYKLNNSKSFWTRQQYDEFGIHYMTENGFGCINLT</sequence>
<feature type="coiled-coil region" evidence="6">
    <location>
        <begin position="289"/>
        <end position="332"/>
    </location>
</feature>
<evidence type="ECO:0000313" key="8">
    <source>
        <dbReference type="EMBL" id="ODQ46218.1"/>
    </source>
</evidence>
<dbReference type="SUPFAM" id="SSF53067">
    <property type="entry name" value="Actin-like ATPase domain"/>
    <property type="match status" value="2"/>
</dbReference>